<evidence type="ECO:0000313" key="2">
    <source>
        <dbReference type="EMBL" id="ELR23055.1"/>
    </source>
</evidence>
<dbReference type="EMBL" id="KB007867">
    <property type="protein sequence ID" value="ELR23055.1"/>
    <property type="molecule type" value="Genomic_DNA"/>
</dbReference>
<keyword evidence="3" id="KW-1185">Reference proteome</keyword>
<reference evidence="2 3" key="1">
    <citation type="journal article" date="2013" name="Genome Biol.">
        <title>Genome of Acanthamoeba castellanii highlights extensive lateral gene transfer and early evolution of tyrosine kinase signaling.</title>
        <authorList>
            <person name="Clarke M."/>
            <person name="Lohan A.J."/>
            <person name="Liu B."/>
            <person name="Lagkouvardos I."/>
            <person name="Roy S."/>
            <person name="Zafar N."/>
            <person name="Bertelli C."/>
            <person name="Schilde C."/>
            <person name="Kianianmomeni A."/>
            <person name="Burglin T.R."/>
            <person name="Frech C."/>
            <person name="Turcotte B."/>
            <person name="Kopec K.O."/>
            <person name="Synnott J.M."/>
            <person name="Choo C."/>
            <person name="Paponov I."/>
            <person name="Finkler A."/>
            <person name="Soon Heng Tan C."/>
            <person name="Hutchins A.P."/>
            <person name="Weinmeier T."/>
            <person name="Rattei T."/>
            <person name="Chu J.S."/>
            <person name="Gimenez G."/>
            <person name="Irimia M."/>
            <person name="Rigden D.J."/>
            <person name="Fitzpatrick D.A."/>
            <person name="Lorenzo-Morales J."/>
            <person name="Bateman A."/>
            <person name="Chiu C.H."/>
            <person name="Tang P."/>
            <person name="Hegemann P."/>
            <person name="Fromm H."/>
            <person name="Raoult D."/>
            <person name="Greub G."/>
            <person name="Miranda-Saavedra D."/>
            <person name="Chen N."/>
            <person name="Nash P."/>
            <person name="Ginger M.L."/>
            <person name="Horn M."/>
            <person name="Schaap P."/>
            <person name="Caler L."/>
            <person name="Loftus B."/>
        </authorList>
    </citation>
    <scope>NUCLEOTIDE SEQUENCE [LARGE SCALE GENOMIC DNA]</scope>
    <source>
        <strain evidence="2 3">Neff</strain>
    </source>
</reference>
<name>L8HCZ3_ACACF</name>
<gene>
    <name evidence="2" type="ORF">ACA1_360910</name>
</gene>
<dbReference type="RefSeq" id="XP_004352532.1">
    <property type="nucleotide sequence ID" value="XM_004352480.1"/>
</dbReference>
<sequence>MSSTAAEATSSSTSPSSPAATSVADSPAKQQQNDAKKAAFSDVVKAGAKKVEASAPADSAEVATIGITCCLPVRYSGFCPYRGESARHQCVGISTQGFGSFSLTSSFNFHFTFRSFLIFLTCAFCYPRFSAFSSNI</sequence>
<dbReference type="GeneID" id="14924025"/>
<dbReference type="VEuPathDB" id="AmoebaDB:ACA1_360910"/>
<dbReference type="AlphaFoldDB" id="L8HCZ3"/>
<feature type="region of interest" description="Disordered" evidence="1">
    <location>
        <begin position="1"/>
        <end position="36"/>
    </location>
</feature>
<organism evidence="2 3">
    <name type="scientific">Acanthamoeba castellanii (strain ATCC 30010 / Neff)</name>
    <dbReference type="NCBI Taxonomy" id="1257118"/>
    <lineage>
        <taxon>Eukaryota</taxon>
        <taxon>Amoebozoa</taxon>
        <taxon>Discosea</taxon>
        <taxon>Longamoebia</taxon>
        <taxon>Centramoebida</taxon>
        <taxon>Acanthamoebidae</taxon>
        <taxon>Acanthamoeba</taxon>
    </lineage>
</organism>
<dbReference type="Proteomes" id="UP000011083">
    <property type="component" value="Unassembled WGS sequence"/>
</dbReference>
<evidence type="ECO:0000313" key="3">
    <source>
        <dbReference type="Proteomes" id="UP000011083"/>
    </source>
</evidence>
<accession>L8HCZ3</accession>
<evidence type="ECO:0000256" key="1">
    <source>
        <dbReference type="SAM" id="MobiDB-lite"/>
    </source>
</evidence>
<proteinExistence type="predicted"/>
<feature type="compositionally biased region" description="Low complexity" evidence="1">
    <location>
        <begin position="1"/>
        <end position="33"/>
    </location>
</feature>
<dbReference type="KEGG" id="acan:ACA1_360910"/>
<protein>
    <submittedName>
        <fullName evidence="2">Uncharacterized protein</fullName>
    </submittedName>
</protein>